<name>A0A2N5SHQ0_9BASI</name>
<dbReference type="PROSITE" id="PS50018">
    <property type="entry name" value="RAS_GTPASE_ACTIV_2"/>
    <property type="match status" value="1"/>
</dbReference>
<dbReference type="EMBL" id="PGCJ01000971">
    <property type="protein sequence ID" value="PLW12790.1"/>
    <property type="molecule type" value="Genomic_DNA"/>
</dbReference>
<dbReference type="Proteomes" id="UP000235388">
    <property type="component" value="Unassembled WGS sequence"/>
</dbReference>
<reference evidence="2 3" key="1">
    <citation type="submission" date="2017-11" db="EMBL/GenBank/DDBJ databases">
        <title>De novo assembly and phasing of dikaryotic genomes from two isolates of Puccinia coronata f. sp. avenae, the causal agent of oat crown rust.</title>
        <authorList>
            <person name="Miller M.E."/>
            <person name="Zhang Y."/>
            <person name="Omidvar V."/>
            <person name="Sperschneider J."/>
            <person name="Schwessinger B."/>
            <person name="Raley C."/>
            <person name="Palmer J.M."/>
            <person name="Garnica D."/>
            <person name="Upadhyaya N."/>
            <person name="Rathjen J."/>
            <person name="Taylor J.M."/>
            <person name="Park R.F."/>
            <person name="Dodds P.N."/>
            <person name="Hirsch C.D."/>
            <person name="Kianian S.F."/>
            <person name="Figueroa M."/>
        </authorList>
    </citation>
    <scope>NUCLEOTIDE SEQUENCE [LARGE SCALE GENOMIC DNA]</scope>
    <source>
        <strain evidence="2">12NC29</strain>
    </source>
</reference>
<evidence type="ECO:0000313" key="3">
    <source>
        <dbReference type="Proteomes" id="UP000235388"/>
    </source>
</evidence>
<sequence length="178" mass="19900">MGAELNHAQDSGAVRIPGADNELSGHAHGRHMNPTFRYFVNMLPHPDSRIKQANIQILWEVIKEGGHLFPDLTLALAMCKICESADFEEMTEVILNIFNHHEVMIKFLKASIKRKVAGKDQESMALCGNSFTTGLLTIFTRAQGYDYLRTTLSNLLVGFSNKPLKFSVNFIPHRASAD</sequence>
<accession>A0A2N5SHQ0</accession>
<gene>
    <name evidence="2" type="ORF">PCANC_16966</name>
</gene>
<dbReference type="SUPFAM" id="SSF48350">
    <property type="entry name" value="GTPase activation domain, GAP"/>
    <property type="match status" value="1"/>
</dbReference>
<evidence type="ECO:0000259" key="1">
    <source>
        <dbReference type="PROSITE" id="PS50018"/>
    </source>
</evidence>
<dbReference type="InterPro" id="IPR008936">
    <property type="entry name" value="Rho_GTPase_activation_prot"/>
</dbReference>
<dbReference type="STRING" id="200324.A0A2N5SHQ0"/>
<keyword evidence="3" id="KW-1185">Reference proteome</keyword>
<dbReference type="AlphaFoldDB" id="A0A2N5SHQ0"/>
<comment type="caution">
    <text evidence="2">The sequence shown here is derived from an EMBL/GenBank/DDBJ whole genome shotgun (WGS) entry which is preliminary data.</text>
</comment>
<dbReference type="Gene3D" id="1.10.506.10">
    <property type="entry name" value="GTPase Activation - p120gap, domain 1"/>
    <property type="match status" value="1"/>
</dbReference>
<proteinExistence type="predicted"/>
<organism evidence="2 3">
    <name type="scientific">Puccinia coronata f. sp. avenae</name>
    <dbReference type="NCBI Taxonomy" id="200324"/>
    <lineage>
        <taxon>Eukaryota</taxon>
        <taxon>Fungi</taxon>
        <taxon>Dikarya</taxon>
        <taxon>Basidiomycota</taxon>
        <taxon>Pucciniomycotina</taxon>
        <taxon>Pucciniomycetes</taxon>
        <taxon>Pucciniales</taxon>
        <taxon>Pucciniaceae</taxon>
        <taxon>Puccinia</taxon>
    </lineage>
</organism>
<dbReference type="OrthoDB" id="2504584at2759"/>
<feature type="domain" description="Ras-GAP" evidence="1">
    <location>
        <begin position="86"/>
        <end position="178"/>
    </location>
</feature>
<evidence type="ECO:0000313" key="2">
    <source>
        <dbReference type="EMBL" id="PLW12790.1"/>
    </source>
</evidence>
<protein>
    <recommendedName>
        <fullName evidence="1">Ras-GAP domain-containing protein</fullName>
    </recommendedName>
</protein>
<dbReference type="InterPro" id="IPR001936">
    <property type="entry name" value="RasGAP_dom"/>
</dbReference>